<dbReference type="CDD" id="cd00315">
    <property type="entry name" value="Cyt_C5_DNA_methylase"/>
    <property type="match status" value="1"/>
</dbReference>
<dbReference type="InterPro" id="IPR018117">
    <property type="entry name" value="C5_DNA_meth_AS"/>
</dbReference>
<dbReference type="InterPro" id="IPR029063">
    <property type="entry name" value="SAM-dependent_MTases_sf"/>
</dbReference>
<dbReference type="PANTHER" id="PTHR46098">
    <property type="entry name" value="TRNA (CYTOSINE(38)-C(5))-METHYLTRANSFERASE"/>
    <property type="match status" value="1"/>
</dbReference>
<dbReference type="RefSeq" id="WP_205016535.1">
    <property type="nucleotide sequence ID" value="NZ_JAFBEI010000006.1"/>
</dbReference>
<dbReference type="GO" id="GO:0003886">
    <property type="term" value="F:DNA (cytosine-5-)-methyltransferase activity"/>
    <property type="evidence" value="ECO:0007669"/>
    <property type="project" value="UniProtKB-EC"/>
</dbReference>
<gene>
    <name evidence="8" type="ORF">JOC31_000400</name>
</gene>
<dbReference type="EC" id="2.1.1.37" evidence="7"/>
<dbReference type="PROSITE" id="PS00094">
    <property type="entry name" value="C5_MTASE_1"/>
    <property type="match status" value="1"/>
</dbReference>
<sequence length="408" mass="46363">MTNSVSSTSDRKYNIAAFFSGVGGIELGFEQTDEFRVVFANEFDKYARVTYALNYPDTPLDSRDIHAVPADEIGDNIDVIVGGFPCQAFSIAGYRKGFEDDRGDLFFELLRMIEARKPKAIFIENVKNMVGHDHGNTFKVIREALTDNNYFIKWKVLNGKDYGNIPQNRERIYIVGFDNKEAYDLFEFPEEIALTTSLKEIIDFSGEKERVYYYEEGRQNFYDQLKESMTSQDTVYQWRRQYVRENKSGVVPTLTANMGTGGHNVPLILTDSGRIRKLTPKETFNAQGYPKDFKIPEGVSNGQLYKQAGNSVVVPVIRRIAEKIADALNQSKGQSQFDREGQVGLIYTQMNGPFEGESYLVDYFSSQAEAEQFVANLDEALPILSRDDYLTFVKKKSSGAFYSLVTNK</sequence>
<comment type="caution">
    <text evidence="8">The sequence shown here is derived from an EMBL/GenBank/DDBJ whole genome shotgun (WGS) entry which is preliminary data.</text>
</comment>
<dbReference type="InterPro" id="IPR001525">
    <property type="entry name" value="C5_MeTfrase"/>
</dbReference>
<comment type="similarity">
    <text evidence="5 6">Belongs to the class I-like SAM-binding methyltransferase superfamily. C5-methyltransferase family.</text>
</comment>
<evidence type="ECO:0000256" key="6">
    <source>
        <dbReference type="RuleBase" id="RU000416"/>
    </source>
</evidence>
<dbReference type="GO" id="GO:0032259">
    <property type="term" value="P:methylation"/>
    <property type="evidence" value="ECO:0007669"/>
    <property type="project" value="UniProtKB-KW"/>
</dbReference>
<keyword evidence="1 5" id="KW-0489">Methyltransferase</keyword>
<name>A0ABS2PJK0_9STRE</name>
<reference evidence="8 9" key="1">
    <citation type="submission" date="2021-01" db="EMBL/GenBank/DDBJ databases">
        <title>Genomic Encyclopedia of Type Strains, Phase IV (KMG-IV): sequencing the most valuable type-strain genomes for metagenomic binning, comparative biology and taxonomic classification.</title>
        <authorList>
            <person name="Goeker M."/>
        </authorList>
    </citation>
    <scope>NUCLEOTIDE SEQUENCE [LARGE SCALE GENOMIC DNA]</scope>
    <source>
        <strain evidence="8 9">DSM 27513</strain>
    </source>
</reference>
<evidence type="ECO:0000256" key="5">
    <source>
        <dbReference type="PROSITE-ProRule" id="PRU01016"/>
    </source>
</evidence>
<feature type="active site" evidence="5">
    <location>
        <position position="86"/>
    </location>
</feature>
<dbReference type="PRINTS" id="PR00105">
    <property type="entry name" value="C5METTRFRASE"/>
</dbReference>
<dbReference type="Proteomes" id="UP000809081">
    <property type="component" value="Unassembled WGS sequence"/>
</dbReference>
<evidence type="ECO:0000313" key="9">
    <source>
        <dbReference type="Proteomes" id="UP000809081"/>
    </source>
</evidence>
<evidence type="ECO:0000256" key="1">
    <source>
        <dbReference type="ARBA" id="ARBA00022603"/>
    </source>
</evidence>
<evidence type="ECO:0000313" key="8">
    <source>
        <dbReference type="EMBL" id="MBM7635599.1"/>
    </source>
</evidence>
<evidence type="ECO:0000256" key="3">
    <source>
        <dbReference type="ARBA" id="ARBA00022691"/>
    </source>
</evidence>
<proteinExistence type="inferred from homology"/>
<keyword evidence="4" id="KW-0680">Restriction system</keyword>
<dbReference type="Gene3D" id="3.40.50.150">
    <property type="entry name" value="Vaccinia Virus protein VP39"/>
    <property type="match status" value="1"/>
</dbReference>
<comment type="catalytic activity">
    <reaction evidence="7">
        <text>a 2'-deoxycytidine in DNA + S-adenosyl-L-methionine = a 5-methyl-2'-deoxycytidine in DNA + S-adenosyl-L-homocysteine + H(+)</text>
        <dbReference type="Rhea" id="RHEA:13681"/>
        <dbReference type="Rhea" id="RHEA-COMP:11369"/>
        <dbReference type="Rhea" id="RHEA-COMP:11370"/>
        <dbReference type="ChEBI" id="CHEBI:15378"/>
        <dbReference type="ChEBI" id="CHEBI:57856"/>
        <dbReference type="ChEBI" id="CHEBI:59789"/>
        <dbReference type="ChEBI" id="CHEBI:85452"/>
        <dbReference type="ChEBI" id="CHEBI:85454"/>
        <dbReference type="EC" id="2.1.1.37"/>
    </reaction>
</comment>
<dbReference type="PANTHER" id="PTHR46098:SF1">
    <property type="entry name" value="TRNA (CYTOSINE(38)-C(5))-METHYLTRANSFERASE"/>
    <property type="match status" value="1"/>
</dbReference>
<evidence type="ECO:0000256" key="7">
    <source>
        <dbReference type="RuleBase" id="RU000417"/>
    </source>
</evidence>
<keyword evidence="9" id="KW-1185">Reference proteome</keyword>
<keyword evidence="2 5" id="KW-0808">Transferase</keyword>
<evidence type="ECO:0000256" key="4">
    <source>
        <dbReference type="ARBA" id="ARBA00022747"/>
    </source>
</evidence>
<keyword evidence="3 5" id="KW-0949">S-adenosyl-L-methionine</keyword>
<protein>
    <recommendedName>
        <fullName evidence="7">Cytosine-specific methyltransferase</fullName>
        <ecNumber evidence="7">2.1.1.37</ecNumber>
    </recommendedName>
</protein>
<dbReference type="Gene3D" id="3.90.120.10">
    <property type="entry name" value="DNA Methylase, subunit A, domain 2"/>
    <property type="match status" value="1"/>
</dbReference>
<dbReference type="InterPro" id="IPR031303">
    <property type="entry name" value="C5_meth_CS"/>
</dbReference>
<dbReference type="SUPFAM" id="SSF53335">
    <property type="entry name" value="S-adenosyl-L-methionine-dependent methyltransferases"/>
    <property type="match status" value="1"/>
</dbReference>
<dbReference type="PROSITE" id="PS51679">
    <property type="entry name" value="SAM_MT_C5"/>
    <property type="match status" value="1"/>
</dbReference>
<accession>A0ABS2PJK0</accession>
<dbReference type="EMBL" id="JAFBEI010000006">
    <property type="protein sequence ID" value="MBM7635599.1"/>
    <property type="molecule type" value="Genomic_DNA"/>
</dbReference>
<evidence type="ECO:0000256" key="2">
    <source>
        <dbReference type="ARBA" id="ARBA00022679"/>
    </source>
</evidence>
<dbReference type="Pfam" id="PF00145">
    <property type="entry name" value="DNA_methylase"/>
    <property type="match status" value="1"/>
</dbReference>
<dbReference type="PROSITE" id="PS00095">
    <property type="entry name" value="C5_MTASE_2"/>
    <property type="match status" value="1"/>
</dbReference>
<dbReference type="InterPro" id="IPR050750">
    <property type="entry name" value="C5-MTase"/>
</dbReference>
<organism evidence="8 9">
    <name type="scientific">Streptococcus saliviloxodontae</name>
    <dbReference type="NCBI Taxonomy" id="1349416"/>
    <lineage>
        <taxon>Bacteria</taxon>
        <taxon>Bacillati</taxon>
        <taxon>Bacillota</taxon>
        <taxon>Bacilli</taxon>
        <taxon>Lactobacillales</taxon>
        <taxon>Streptococcaceae</taxon>
        <taxon>Streptococcus</taxon>
    </lineage>
</organism>
<dbReference type="NCBIfam" id="TIGR00675">
    <property type="entry name" value="dcm"/>
    <property type="match status" value="1"/>
</dbReference>